<evidence type="ECO:0000259" key="2">
    <source>
        <dbReference type="PROSITE" id="PS50838"/>
    </source>
</evidence>
<evidence type="ECO:0000313" key="4">
    <source>
        <dbReference type="Proteomes" id="UP000800038"/>
    </source>
</evidence>
<keyword evidence="4" id="KW-1185">Reference proteome</keyword>
<accession>A0A6A5T482</accession>
<gene>
    <name evidence="3" type="ORF">EJ02DRAFT_452921</name>
</gene>
<protein>
    <recommendedName>
        <fullName evidence="2">MAGE domain-containing protein</fullName>
    </recommendedName>
</protein>
<dbReference type="AlphaFoldDB" id="A0A6A5T482"/>
<proteinExistence type="predicted"/>
<dbReference type="PROSITE" id="PS50838">
    <property type="entry name" value="MAGE"/>
    <property type="match status" value="1"/>
</dbReference>
<evidence type="ECO:0000256" key="1">
    <source>
        <dbReference type="SAM" id="MobiDB-lite"/>
    </source>
</evidence>
<feature type="region of interest" description="Disordered" evidence="1">
    <location>
        <begin position="830"/>
        <end position="856"/>
    </location>
</feature>
<organism evidence="3 4">
    <name type="scientific">Clathrospora elynae</name>
    <dbReference type="NCBI Taxonomy" id="706981"/>
    <lineage>
        <taxon>Eukaryota</taxon>
        <taxon>Fungi</taxon>
        <taxon>Dikarya</taxon>
        <taxon>Ascomycota</taxon>
        <taxon>Pezizomycotina</taxon>
        <taxon>Dothideomycetes</taxon>
        <taxon>Pleosporomycetidae</taxon>
        <taxon>Pleosporales</taxon>
        <taxon>Diademaceae</taxon>
        <taxon>Clathrospora</taxon>
    </lineage>
</organism>
<name>A0A6A5T482_9PLEO</name>
<feature type="compositionally biased region" description="Polar residues" evidence="1">
    <location>
        <begin position="841"/>
        <end position="856"/>
    </location>
</feature>
<dbReference type="OrthoDB" id="5366531at2759"/>
<feature type="domain" description="MAGE" evidence="2">
    <location>
        <begin position="134"/>
        <end position="182"/>
    </location>
</feature>
<dbReference type="EMBL" id="ML976021">
    <property type="protein sequence ID" value="KAF1943877.1"/>
    <property type="molecule type" value="Genomic_DNA"/>
</dbReference>
<evidence type="ECO:0000313" key="3">
    <source>
        <dbReference type="EMBL" id="KAF1943877.1"/>
    </source>
</evidence>
<sequence length="856" mass="98710">MPSALDRLLASPALRLLRAPELPTACSTATRCCRPVTVRRHYGDDRKRPSKREGRRWEYQQKAIVNREHVLQSLGSEDAPAKHLFENAVIRVAKPADAAAQWAQWAVTLAQHERLNGPLGVRRVWNEGQMRGYRLPTDETPDAEFLWGTFIKHHLLVLKVIEHAARLLHETGKTYPRLYDLVMSYWLPRRPEQALKFHHLLLVKLGLKKLPLQALARSGRSTFKSPAYEALMDMYRNSNERDLYDDVVPVLIERGDLAMARRWHALCTFRNDVPSESVASHPIVQMFTVETSTMSKTDLHFDTISTSTKPMRVTARYNQELMRRLLGRDTAPVRFEDSFCARMFATRTFPPASIIQGLAMVGVNEIGPQAVLTMAARTKPVGELPRRFEELRAAGIALQGCVFSLALEKFAMEQKWHLVRSMIDSDQHPDVFGEADVQRRLLEYYLDKEDYVQAQRTLAILTLFHNDSSQASWNLLLQVYIKRTGPQHVMEVLRDMRTRRVMLTLESILAIKALLPRRQIGRKPTQRGKFDDLRFVARVFMTILENGMCAISPLSWREIIRRFGMLGRFRELRRLMLWLLCWYAPRGSLQFAGLPKSPFLVSALQKMRAAHPERNHYFHFPAMVLQRDNPLHPIRQLFKPSFQQALIIWGFKAGLLPNAPLERSLFGSTLAKKHYRRRLLQRRVLSRLDWSIGLRTLVQLRDLGVYVHHHTVLKALQAQFVVMFGRGRSNKKENRVMEVVNTLPYARYVHEANKIWGSPLLLEPQHFGKGVLYNDIWHPRLRRKINRRTSISPGVILGPNWRVRISEDDDESGGKAAEKDLLEQLEKHFAKQAKAMHPGMQTGSDKSSSEGTRLKK</sequence>
<dbReference type="Proteomes" id="UP000800038">
    <property type="component" value="Unassembled WGS sequence"/>
</dbReference>
<dbReference type="InterPro" id="IPR002190">
    <property type="entry name" value="MHD_dom"/>
</dbReference>
<reference evidence="3" key="1">
    <citation type="journal article" date="2020" name="Stud. Mycol.">
        <title>101 Dothideomycetes genomes: a test case for predicting lifestyles and emergence of pathogens.</title>
        <authorList>
            <person name="Haridas S."/>
            <person name="Albert R."/>
            <person name="Binder M."/>
            <person name="Bloem J."/>
            <person name="Labutti K."/>
            <person name="Salamov A."/>
            <person name="Andreopoulos B."/>
            <person name="Baker S."/>
            <person name="Barry K."/>
            <person name="Bills G."/>
            <person name="Bluhm B."/>
            <person name="Cannon C."/>
            <person name="Castanera R."/>
            <person name="Culley D."/>
            <person name="Daum C."/>
            <person name="Ezra D."/>
            <person name="Gonzalez J."/>
            <person name="Henrissat B."/>
            <person name="Kuo A."/>
            <person name="Liang C."/>
            <person name="Lipzen A."/>
            <person name="Lutzoni F."/>
            <person name="Magnuson J."/>
            <person name="Mondo S."/>
            <person name="Nolan M."/>
            <person name="Ohm R."/>
            <person name="Pangilinan J."/>
            <person name="Park H.-J."/>
            <person name="Ramirez L."/>
            <person name="Alfaro M."/>
            <person name="Sun H."/>
            <person name="Tritt A."/>
            <person name="Yoshinaga Y."/>
            <person name="Zwiers L.-H."/>
            <person name="Turgeon B."/>
            <person name="Goodwin S."/>
            <person name="Spatafora J."/>
            <person name="Crous P."/>
            <person name="Grigoriev I."/>
        </authorList>
    </citation>
    <scope>NUCLEOTIDE SEQUENCE</scope>
    <source>
        <strain evidence="3">CBS 161.51</strain>
    </source>
</reference>